<accession>A0ABD1E0G9</accession>
<evidence type="ECO:0000313" key="3">
    <source>
        <dbReference type="Proteomes" id="UP001566132"/>
    </source>
</evidence>
<keyword evidence="1" id="KW-0812">Transmembrane</keyword>
<gene>
    <name evidence="2" type="ORF">ABEB36_015130</name>
</gene>
<reference evidence="2 3" key="1">
    <citation type="submission" date="2024-05" db="EMBL/GenBank/DDBJ databases">
        <title>Genetic variation in Jamaican populations of the coffee berry borer (Hypothenemus hampei).</title>
        <authorList>
            <person name="Errbii M."/>
            <person name="Myrie A."/>
        </authorList>
    </citation>
    <scope>NUCLEOTIDE SEQUENCE [LARGE SCALE GENOMIC DNA]</scope>
    <source>
        <strain evidence="2">JA-Hopewell-2020-01-JO</strain>
        <tissue evidence="2">Whole body</tissue>
    </source>
</reference>
<keyword evidence="1" id="KW-1133">Transmembrane helix</keyword>
<dbReference type="Proteomes" id="UP001566132">
    <property type="component" value="Unassembled WGS sequence"/>
</dbReference>
<dbReference type="AlphaFoldDB" id="A0ABD1E0G9"/>
<evidence type="ECO:0000313" key="2">
    <source>
        <dbReference type="EMBL" id="KAL1488172.1"/>
    </source>
</evidence>
<keyword evidence="3" id="KW-1185">Reference proteome</keyword>
<sequence length="99" mass="11535">MLQSSKVKHQKFSKGDCVLVTVPKVDRGPADPFNLIALVVDEKNGVYQIATIYGIIKGHRMSDVFLRCVVILLFFVEYLYYYFIWFVNVLLDSRMFYSI</sequence>
<proteinExistence type="predicted"/>
<dbReference type="EMBL" id="JBDJPC010000015">
    <property type="protein sequence ID" value="KAL1488172.1"/>
    <property type="molecule type" value="Genomic_DNA"/>
</dbReference>
<name>A0ABD1E0G9_HYPHA</name>
<evidence type="ECO:0000256" key="1">
    <source>
        <dbReference type="SAM" id="Phobius"/>
    </source>
</evidence>
<comment type="caution">
    <text evidence="2">The sequence shown here is derived from an EMBL/GenBank/DDBJ whole genome shotgun (WGS) entry which is preliminary data.</text>
</comment>
<organism evidence="2 3">
    <name type="scientific">Hypothenemus hampei</name>
    <name type="common">Coffee berry borer</name>
    <dbReference type="NCBI Taxonomy" id="57062"/>
    <lineage>
        <taxon>Eukaryota</taxon>
        <taxon>Metazoa</taxon>
        <taxon>Ecdysozoa</taxon>
        <taxon>Arthropoda</taxon>
        <taxon>Hexapoda</taxon>
        <taxon>Insecta</taxon>
        <taxon>Pterygota</taxon>
        <taxon>Neoptera</taxon>
        <taxon>Endopterygota</taxon>
        <taxon>Coleoptera</taxon>
        <taxon>Polyphaga</taxon>
        <taxon>Cucujiformia</taxon>
        <taxon>Curculionidae</taxon>
        <taxon>Scolytinae</taxon>
        <taxon>Hypothenemus</taxon>
    </lineage>
</organism>
<keyword evidence="1" id="KW-0472">Membrane</keyword>
<feature type="transmembrane region" description="Helical" evidence="1">
    <location>
        <begin position="64"/>
        <end position="87"/>
    </location>
</feature>
<protein>
    <submittedName>
        <fullName evidence="2">Uncharacterized protein</fullName>
    </submittedName>
</protein>